<feature type="compositionally biased region" description="Polar residues" evidence="1">
    <location>
        <begin position="46"/>
        <end position="55"/>
    </location>
</feature>
<evidence type="ECO:0000313" key="2">
    <source>
        <dbReference type="EMBL" id="GER47174.1"/>
    </source>
</evidence>
<sequence length="365" mass="40602">MKNPPSSGTNLSPLNIVSPDRNSNLNTPNTPLRAPNNLTSSSSSSTQNHNYDSSQQNSCILDGHLYIDLPIQSNVQSEDIANVPVEFVAKNGGGHLMIKKAKAGIHNLKVYSTIHVEEREPRHGNEDLLSTNLKATMAKEFEALQKNKTWTLTTLPSDKTFIAASRYGMVITGSSSIEVRRLIGIMEKCSHSRIMDACITLGDINTKNRRVKMQDSKGLSSSIVSPPALSIFVGYPMENPTLYRLVVDIDDQRSTSGYCIFLGPNLISWSSKKQQIVSRSSTKLEYRSLTHAICDVVWLQSLLQVLKLNGVNKPHEPMRSHTSMSSSQQSLTSNYAQGTDYMQLNADYFMMVHKRKIKEGCSRKH</sequence>
<dbReference type="EMBL" id="BKCP01007737">
    <property type="protein sequence ID" value="GER47174.1"/>
    <property type="molecule type" value="Genomic_DNA"/>
</dbReference>
<organism evidence="2 3">
    <name type="scientific">Striga asiatica</name>
    <name type="common">Asiatic witchweed</name>
    <name type="synonym">Buchnera asiatica</name>
    <dbReference type="NCBI Taxonomy" id="4170"/>
    <lineage>
        <taxon>Eukaryota</taxon>
        <taxon>Viridiplantae</taxon>
        <taxon>Streptophyta</taxon>
        <taxon>Embryophyta</taxon>
        <taxon>Tracheophyta</taxon>
        <taxon>Spermatophyta</taxon>
        <taxon>Magnoliopsida</taxon>
        <taxon>eudicotyledons</taxon>
        <taxon>Gunneridae</taxon>
        <taxon>Pentapetalae</taxon>
        <taxon>asterids</taxon>
        <taxon>lamiids</taxon>
        <taxon>Lamiales</taxon>
        <taxon>Orobanchaceae</taxon>
        <taxon>Buchnereae</taxon>
        <taxon>Striga</taxon>
    </lineage>
</organism>
<dbReference type="Proteomes" id="UP000325081">
    <property type="component" value="Unassembled WGS sequence"/>
</dbReference>
<proteinExistence type="predicted"/>
<evidence type="ECO:0000256" key="1">
    <source>
        <dbReference type="SAM" id="MobiDB-lite"/>
    </source>
</evidence>
<evidence type="ECO:0000313" key="3">
    <source>
        <dbReference type="Proteomes" id="UP000325081"/>
    </source>
</evidence>
<reference evidence="3" key="1">
    <citation type="journal article" date="2019" name="Curr. Biol.">
        <title>Genome Sequence of Striga asiatica Provides Insight into the Evolution of Plant Parasitism.</title>
        <authorList>
            <person name="Yoshida S."/>
            <person name="Kim S."/>
            <person name="Wafula E.K."/>
            <person name="Tanskanen J."/>
            <person name="Kim Y.M."/>
            <person name="Honaas L."/>
            <person name="Yang Z."/>
            <person name="Spallek T."/>
            <person name="Conn C.E."/>
            <person name="Ichihashi Y."/>
            <person name="Cheong K."/>
            <person name="Cui S."/>
            <person name="Der J.P."/>
            <person name="Gundlach H."/>
            <person name="Jiao Y."/>
            <person name="Hori C."/>
            <person name="Ishida J.K."/>
            <person name="Kasahara H."/>
            <person name="Kiba T."/>
            <person name="Kim M.S."/>
            <person name="Koo N."/>
            <person name="Laohavisit A."/>
            <person name="Lee Y.H."/>
            <person name="Lumba S."/>
            <person name="McCourt P."/>
            <person name="Mortimer J.C."/>
            <person name="Mutuku J.M."/>
            <person name="Nomura T."/>
            <person name="Sasaki-Sekimoto Y."/>
            <person name="Seto Y."/>
            <person name="Wang Y."/>
            <person name="Wakatake T."/>
            <person name="Sakakibara H."/>
            <person name="Demura T."/>
            <person name="Yamaguchi S."/>
            <person name="Yoneyama K."/>
            <person name="Manabe R.I."/>
            <person name="Nelson D.C."/>
            <person name="Schulman A.H."/>
            <person name="Timko M.P."/>
            <person name="dePamphilis C.W."/>
            <person name="Choi D."/>
            <person name="Shirasu K."/>
        </authorList>
    </citation>
    <scope>NUCLEOTIDE SEQUENCE [LARGE SCALE GENOMIC DNA]</scope>
    <source>
        <strain evidence="3">cv. UVA1</strain>
    </source>
</reference>
<gene>
    <name evidence="2" type="ORF">STAS_24245</name>
</gene>
<dbReference type="AlphaFoldDB" id="A0A5A7QPJ7"/>
<accession>A0A5A7QPJ7</accession>
<dbReference type="PANTHER" id="PTHR11439:SF467">
    <property type="entry name" value="INTEGRASE CATALYTIC DOMAIN-CONTAINING PROTEIN"/>
    <property type="match status" value="1"/>
</dbReference>
<name>A0A5A7QPJ7_STRAF</name>
<feature type="region of interest" description="Disordered" evidence="1">
    <location>
        <begin position="1"/>
        <end position="55"/>
    </location>
</feature>
<feature type="compositionally biased region" description="Polar residues" evidence="1">
    <location>
        <begin position="1"/>
        <end position="30"/>
    </location>
</feature>
<dbReference type="CDD" id="cd09272">
    <property type="entry name" value="RNase_HI_RT_Ty1"/>
    <property type="match status" value="1"/>
</dbReference>
<protein>
    <submittedName>
        <fullName evidence="2">DNA/RNA polymerases superfamily protein</fullName>
    </submittedName>
</protein>
<dbReference type="OrthoDB" id="414945at2759"/>
<dbReference type="PANTHER" id="PTHR11439">
    <property type="entry name" value="GAG-POL-RELATED RETROTRANSPOSON"/>
    <property type="match status" value="1"/>
</dbReference>
<keyword evidence="3" id="KW-1185">Reference proteome</keyword>
<comment type="caution">
    <text evidence="2">The sequence shown here is derived from an EMBL/GenBank/DDBJ whole genome shotgun (WGS) entry which is preliminary data.</text>
</comment>